<evidence type="ECO:0000313" key="2">
    <source>
        <dbReference type="Proteomes" id="UP000055854"/>
    </source>
</evidence>
<dbReference type="EMBL" id="LNTA01000099">
    <property type="protein sequence ID" value="KWV14393.1"/>
    <property type="molecule type" value="Genomic_DNA"/>
</dbReference>
<sequence length="215" mass="23257">MVEQQHRDAAVGQAVAVVEAAPMAMLPTQQALAAAHQHPPLRVEQQLRLPDDLAQGRAAGRMLRDETLGRGRQLHQVMVAAQPQRAVAVVHDAAPAVGRQALRLAVDRHRAVGGDPAQLLVAAQPQIVGFALRFADLAQLRQPRQRRCVEQRLQPPAPAGAGHGAQRLRAVEQHHAPARVGEAQLVPVQRAGFLRRQSPQLRAVVDVDRIEGGHP</sequence>
<comment type="caution">
    <text evidence="1">The sequence shown here is derived from an EMBL/GenBank/DDBJ whole genome shotgun (WGS) entry which is preliminary data.</text>
</comment>
<protein>
    <submittedName>
        <fullName evidence="1">Uncharacterized protein</fullName>
    </submittedName>
</protein>
<evidence type="ECO:0000313" key="1">
    <source>
        <dbReference type="EMBL" id="KWV14393.1"/>
    </source>
</evidence>
<dbReference type="Proteomes" id="UP000055854">
    <property type="component" value="Unassembled WGS sequence"/>
</dbReference>
<name>A0A109HLD2_XANCT</name>
<proteinExistence type="predicted"/>
<organism evidence="1 2">
    <name type="scientific">Xanthomonas campestris pv. translucens</name>
    <dbReference type="NCBI Taxonomy" id="343"/>
    <lineage>
        <taxon>Bacteria</taxon>
        <taxon>Pseudomonadati</taxon>
        <taxon>Pseudomonadota</taxon>
        <taxon>Gammaproteobacteria</taxon>
        <taxon>Lysobacterales</taxon>
        <taxon>Lysobacteraceae</taxon>
        <taxon>Xanthomonas</taxon>
        <taxon>Xanthomonas translucens group</taxon>
    </lineage>
</organism>
<accession>A0A109HLD2</accession>
<dbReference type="AlphaFoldDB" id="A0A109HLD2"/>
<gene>
    <name evidence="1" type="ORF">ATB53_13705</name>
</gene>
<reference evidence="1 2" key="1">
    <citation type="submission" date="2015-11" db="EMBL/GenBank/DDBJ databases">
        <title>Long Read and Single Molecule DNA Sequencing Simplifies Genome Assembly and TAL Effector Gene Analysis of Xanthomonas translucens.</title>
        <authorList>
            <person name="Peng Z."/>
            <person name="Hu Y."/>
            <person name="Xie J."/>
            <person name="Potnis N."/>
            <person name="Akhunova A."/>
            <person name="Jones J."/>
            <person name="Liu Z."/>
            <person name="White F."/>
            <person name="Liu S."/>
        </authorList>
    </citation>
    <scope>NUCLEOTIDE SEQUENCE [LARGE SCALE GENOMIC DNA]</scope>
    <source>
        <strain evidence="1 2">B1</strain>
    </source>
</reference>